<dbReference type="Gene3D" id="3.40.50.2000">
    <property type="entry name" value="Glycogen Phosphorylase B"/>
    <property type="match status" value="2"/>
</dbReference>
<evidence type="ECO:0000256" key="1">
    <source>
        <dbReference type="ARBA" id="ARBA00006530"/>
    </source>
</evidence>
<organism evidence="8 9">
    <name type="scientific">Thermosipho affectus</name>
    <dbReference type="NCBI Taxonomy" id="660294"/>
    <lineage>
        <taxon>Bacteria</taxon>
        <taxon>Thermotogati</taxon>
        <taxon>Thermotogota</taxon>
        <taxon>Thermotogae</taxon>
        <taxon>Thermotogales</taxon>
        <taxon>Fervidobacteriaceae</taxon>
        <taxon>Thermosipho</taxon>
    </lineage>
</organism>
<gene>
    <name evidence="8" type="ORF">XJ44_06090</name>
</gene>
<comment type="similarity">
    <text evidence="1">Belongs to the glycosyltransferase 1 family.</text>
</comment>
<protein>
    <recommendedName>
        <fullName evidence="2">sucrose-phosphate synthase</fullName>
        <ecNumber evidence="2">2.4.1.14</ecNumber>
    </recommendedName>
</protein>
<evidence type="ECO:0000256" key="5">
    <source>
        <dbReference type="ARBA" id="ARBA00047471"/>
    </source>
</evidence>
<dbReference type="PANTHER" id="PTHR46039">
    <property type="entry name" value="SUCROSE-PHOSPHATE SYNTHASE 3-RELATED"/>
    <property type="match status" value="1"/>
</dbReference>
<dbReference type="Pfam" id="PF00862">
    <property type="entry name" value="GT-B_Sucrose_synth"/>
    <property type="match status" value="1"/>
</dbReference>
<evidence type="ECO:0000259" key="7">
    <source>
        <dbReference type="Pfam" id="PF00862"/>
    </source>
</evidence>
<sequence>MKIAFFNPQGNFDKNDSHLTEHPDFGGQLIYVKELAKAMGKFGYKVDIITRKMTDEKWPEFSKDFDYYEDAENVRIVRIEFGGKNFLNKEKLWDFLGEYVKKIYQFYQKERLPDFVTTHYGDGGISGAMFKKLTNIPYSFTAHSLGAQKKDKFKHSKDAEKKYRFSIRISAERCAMKYANFIVASTSQEKQHQYTHNEYLDLYQDIKHKIFVIPPGVNTKIFHIDESDEFKDVFQNKPPIIISSRIDPKKNIEFVIESFENYLKKDYTLILVLRKKTKEYSGYQREIIEKTKKAGGKFLIITSQEKLAKLYNSAAKHNGIFALTSHYEPFGLAIIEAMACGLPVIATKSGGPVEILDNGRYGYLVSTQEEFRKAALDLRKNHQLFSKRSYERVINKYTWEICAKEYLLKIHMHLKSNKNIILPSFFDAQLR</sequence>
<feature type="domain" description="Glycosyl transferase family 1" evidence="6">
    <location>
        <begin position="230"/>
        <end position="381"/>
    </location>
</feature>
<dbReference type="EC" id="2.4.1.14" evidence="2"/>
<dbReference type="Pfam" id="PF00534">
    <property type="entry name" value="Glycos_transf_1"/>
    <property type="match status" value="1"/>
</dbReference>
<feature type="domain" description="Sucrose synthase first GT-B" evidence="7">
    <location>
        <begin position="3"/>
        <end position="191"/>
    </location>
</feature>
<reference evidence="8 9" key="1">
    <citation type="submission" date="2015-06" db="EMBL/GenBank/DDBJ databases">
        <title>Genome sequencing of Thermotogales isolates from hydrothermal vents.</title>
        <authorList>
            <person name="Haverkamp T.H."/>
            <person name="Kublanov I.V."/>
            <person name="Nesbo C.L."/>
        </authorList>
    </citation>
    <scope>NUCLEOTIDE SEQUENCE [LARGE SCALE GENOMIC DNA]</scope>
    <source>
        <strain evidence="9">ik275mar</strain>
    </source>
</reference>
<evidence type="ECO:0000256" key="3">
    <source>
        <dbReference type="ARBA" id="ARBA00022676"/>
    </source>
</evidence>
<dbReference type="Proteomes" id="UP000242616">
    <property type="component" value="Unassembled WGS sequence"/>
</dbReference>
<keyword evidence="3" id="KW-0328">Glycosyltransferase</keyword>
<evidence type="ECO:0000313" key="8">
    <source>
        <dbReference type="EMBL" id="ONN27005.1"/>
    </source>
</evidence>
<dbReference type="SUPFAM" id="SSF53756">
    <property type="entry name" value="UDP-Glycosyltransferase/glycogen phosphorylase"/>
    <property type="match status" value="1"/>
</dbReference>
<dbReference type="PANTHER" id="PTHR46039:SF5">
    <property type="entry name" value="SUCROSE-PHOSPHATE SYNTHASE 3-RELATED"/>
    <property type="match status" value="1"/>
</dbReference>
<dbReference type="InterPro" id="IPR001296">
    <property type="entry name" value="Glyco_trans_1"/>
</dbReference>
<keyword evidence="4" id="KW-0808">Transferase</keyword>
<comment type="catalytic activity">
    <reaction evidence="5">
        <text>beta-D-fructose 6-phosphate + UDP-alpha-D-glucose = sucrose 6(F)-phosphate + UDP + H(+)</text>
        <dbReference type="Rhea" id="RHEA:22172"/>
        <dbReference type="ChEBI" id="CHEBI:15378"/>
        <dbReference type="ChEBI" id="CHEBI:57634"/>
        <dbReference type="ChEBI" id="CHEBI:57723"/>
        <dbReference type="ChEBI" id="CHEBI:58223"/>
        <dbReference type="ChEBI" id="CHEBI:58885"/>
        <dbReference type="EC" id="2.4.1.14"/>
    </reaction>
</comment>
<dbReference type="InterPro" id="IPR000368">
    <property type="entry name" value="Sucrose_synth_GT-B1"/>
</dbReference>
<name>A0ABX3IGQ8_9BACT</name>
<accession>A0ABX3IGQ8</accession>
<keyword evidence="9" id="KW-1185">Reference proteome</keyword>
<evidence type="ECO:0000313" key="9">
    <source>
        <dbReference type="Proteomes" id="UP000242616"/>
    </source>
</evidence>
<dbReference type="InterPro" id="IPR044161">
    <property type="entry name" value="SPS"/>
</dbReference>
<proteinExistence type="inferred from homology"/>
<evidence type="ECO:0000259" key="6">
    <source>
        <dbReference type="Pfam" id="PF00534"/>
    </source>
</evidence>
<comment type="caution">
    <text evidence="8">The sequence shown here is derived from an EMBL/GenBank/DDBJ whole genome shotgun (WGS) entry which is preliminary data.</text>
</comment>
<evidence type="ECO:0000256" key="2">
    <source>
        <dbReference type="ARBA" id="ARBA00012536"/>
    </source>
</evidence>
<evidence type="ECO:0000256" key="4">
    <source>
        <dbReference type="ARBA" id="ARBA00022679"/>
    </source>
</evidence>
<dbReference type="EMBL" id="LBFC01000020">
    <property type="protein sequence ID" value="ONN27005.1"/>
    <property type="molecule type" value="Genomic_DNA"/>
</dbReference>
<dbReference type="RefSeq" id="WP_077198429.1">
    <property type="nucleotide sequence ID" value="NZ_LBFC01000020.1"/>
</dbReference>